<protein>
    <submittedName>
        <fullName evidence="6">VIT family protein</fullName>
    </submittedName>
</protein>
<evidence type="ECO:0000256" key="5">
    <source>
        <dbReference type="SAM" id="Phobius"/>
    </source>
</evidence>
<keyword evidence="4 5" id="KW-0472">Membrane</keyword>
<gene>
    <name evidence="6" type="ORF">H6P80_08920</name>
</gene>
<dbReference type="RefSeq" id="WP_185801058.1">
    <property type="nucleotide sequence ID" value="NZ_JACJVJ010000002.1"/>
</dbReference>
<evidence type="ECO:0000313" key="7">
    <source>
        <dbReference type="Proteomes" id="UP000564378"/>
    </source>
</evidence>
<evidence type="ECO:0000313" key="6">
    <source>
        <dbReference type="EMBL" id="MBC2777742.1"/>
    </source>
</evidence>
<feature type="transmembrane region" description="Helical" evidence="5">
    <location>
        <begin position="48"/>
        <end position="69"/>
    </location>
</feature>
<dbReference type="GO" id="GO:0005384">
    <property type="term" value="F:manganese ion transmembrane transporter activity"/>
    <property type="evidence" value="ECO:0007669"/>
    <property type="project" value="InterPro"/>
</dbReference>
<evidence type="ECO:0000256" key="1">
    <source>
        <dbReference type="ARBA" id="ARBA00004127"/>
    </source>
</evidence>
<feature type="transmembrane region" description="Helical" evidence="5">
    <location>
        <begin position="21"/>
        <end position="42"/>
    </location>
</feature>
<comment type="caution">
    <text evidence="6">The sequence shown here is derived from an EMBL/GenBank/DDBJ whole genome shotgun (WGS) entry which is preliminary data.</text>
</comment>
<dbReference type="PANTHER" id="PTHR31851">
    <property type="entry name" value="FE(2+)/MN(2+) TRANSPORTER PCL1"/>
    <property type="match status" value="1"/>
</dbReference>
<sequence length="231" mass="23329">MSRLHVEKHQVGRIGQLRAAVLGANDGIVSTASLIVGVASASAGRPEILVAGLAGLVAGAMSMAAGEYVSVSSQSDTEKADLAKERWELETAPHAEHAELASIYRHRGLDKATAEQVATQLMDKDALGAHARDELGISEISTARPVQAAITSAVTFTLGAAIPLVVALLVPETSSVPAVAGASLVALGALGAIGARVGGAHPLRPTARVLFWGALAMAVTAGIGRLVGTAV</sequence>
<organism evidence="6 7">
    <name type="scientific">Parasphingopyxis marina</name>
    <dbReference type="NCBI Taxonomy" id="2761622"/>
    <lineage>
        <taxon>Bacteria</taxon>
        <taxon>Pseudomonadati</taxon>
        <taxon>Pseudomonadota</taxon>
        <taxon>Alphaproteobacteria</taxon>
        <taxon>Sphingomonadales</taxon>
        <taxon>Sphingomonadaceae</taxon>
        <taxon>Parasphingopyxis</taxon>
    </lineage>
</organism>
<dbReference type="CDD" id="cd02432">
    <property type="entry name" value="Nodulin-21_like_1"/>
    <property type="match status" value="1"/>
</dbReference>
<feature type="transmembrane region" description="Helical" evidence="5">
    <location>
        <begin position="209"/>
        <end position="228"/>
    </location>
</feature>
<keyword evidence="7" id="KW-1185">Reference proteome</keyword>
<name>A0A842HXS4_9SPHN</name>
<reference evidence="6 7" key="1">
    <citation type="submission" date="2020-08" db="EMBL/GenBank/DDBJ databases">
        <title>Draft genome sequence of Parasphingopyxis sp. GrpM-11.</title>
        <authorList>
            <person name="Oh J."/>
            <person name="Roh D.-H."/>
        </authorList>
    </citation>
    <scope>NUCLEOTIDE SEQUENCE [LARGE SCALE GENOMIC DNA]</scope>
    <source>
        <strain evidence="6 7">GrpM-11</strain>
    </source>
</reference>
<dbReference type="EMBL" id="JACJVJ010000002">
    <property type="protein sequence ID" value="MBC2777742.1"/>
    <property type="molecule type" value="Genomic_DNA"/>
</dbReference>
<dbReference type="Proteomes" id="UP000564378">
    <property type="component" value="Unassembled WGS sequence"/>
</dbReference>
<dbReference type="InterPro" id="IPR008217">
    <property type="entry name" value="Ccc1_fam"/>
</dbReference>
<dbReference type="Pfam" id="PF01988">
    <property type="entry name" value="VIT1"/>
    <property type="match status" value="1"/>
</dbReference>
<feature type="transmembrane region" description="Helical" evidence="5">
    <location>
        <begin position="148"/>
        <end position="170"/>
    </location>
</feature>
<dbReference type="GO" id="GO:0012505">
    <property type="term" value="C:endomembrane system"/>
    <property type="evidence" value="ECO:0007669"/>
    <property type="project" value="UniProtKB-SubCell"/>
</dbReference>
<proteinExistence type="predicted"/>
<keyword evidence="2 5" id="KW-0812">Transmembrane</keyword>
<feature type="transmembrane region" description="Helical" evidence="5">
    <location>
        <begin position="176"/>
        <end position="197"/>
    </location>
</feature>
<accession>A0A842HXS4</accession>
<keyword evidence="3 5" id="KW-1133">Transmembrane helix</keyword>
<comment type="subcellular location">
    <subcellularLocation>
        <location evidence="1">Endomembrane system</location>
        <topology evidence="1">Multi-pass membrane protein</topology>
    </subcellularLocation>
</comment>
<dbReference type="GO" id="GO:0030026">
    <property type="term" value="P:intracellular manganese ion homeostasis"/>
    <property type="evidence" value="ECO:0007669"/>
    <property type="project" value="InterPro"/>
</dbReference>
<evidence type="ECO:0000256" key="2">
    <source>
        <dbReference type="ARBA" id="ARBA00022692"/>
    </source>
</evidence>
<evidence type="ECO:0000256" key="3">
    <source>
        <dbReference type="ARBA" id="ARBA00022989"/>
    </source>
</evidence>
<dbReference type="AlphaFoldDB" id="A0A842HXS4"/>
<evidence type="ECO:0000256" key="4">
    <source>
        <dbReference type="ARBA" id="ARBA00023136"/>
    </source>
</evidence>